<dbReference type="InterPro" id="IPR023865">
    <property type="entry name" value="Aliphatic_acid_kinase_CS"/>
</dbReference>
<evidence type="ECO:0000256" key="7">
    <source>
        <dbReference type="RuleBase" id="RU003835"/>
    </source>
</evidence>
<feature type="binding site" evidence="6">
    <location>
        <position position="7"/>
    </location>
    <ligand>
        <name>Mg(2+)</name>
        <dbReference type="ChEBI" id="CHEBI:18420"/>
    </ligand>
</feature>
<comment type="subunit">
    <text evidence="6">Homodimer.</text>
</comment>
<keyword evidence="6" id="KW-0479">Metal-binding</keyword>
<dbReference type="HAMAP" id="MF_00020">
    <property type="entry name" value="Acetate_kinase"/>
    <property type="match status" value="1"/>
</dbReference>
<organism evidence="8 9">
    <name type="scientific">Marinilabilia salmonicolor</name>
    <dbReference type="NCBI Taxonomy" id="989"/>
    <lineage>
        <taxon>Bacteria</taxon>
        <taxon>Pseudomonadati</taxon>
        <taxon>Bacteroidota</taxon>
        <taxon>Bacteroidia</taxon>
        <taxon>Marinilabiliales</taxon>
        <taxon>Marinilabiliaceae</taxon>
        <taxon>Marinilabilia</taxon>
    </lineage>
</organism>
<dbReference type="GO" id="GO:0006083">
    <property type="term" value="P:acetate metabolic process"/>
    <property type="evidence" value="ECO:0007669"/>
    <property type="project" value="TreeGrafter"/>
</dbReference>
<evidence type="ECO:0000256" key="1">
    <source>
        <dbReference type="ARBA" id="ARBA00008748"/>
    </source>
</evidence>
<keyword evidence="5 6" id="KW-0067">ATP-binding</keyword>
<dbReference type="EMBL" id="QPIZ01000023">
    <property type="protein sequence ID" value="RCW30212.1"/>
    <property type="molecule type" value="Genomic_DNA"/>
</dbReference>
<dbReference type="CDD" id="cd24010">
    <property type="entry name" value="ASKHA_NBD_AcK_PK"/>
    <property type="match status" value="1"/>
</dbReference>
<comment type="catalytic activity">
    <reaction evidence="6">
        <text>acetate + ATP = acetyl phosphate + ADP</text>
        <dbReference type="Rhea" id="RHEA:11352"/>
        <dbReference type="ChEBI" id="CHEBI:22191"/>
        <dbReference type="ChEBI" id="CHEBI:30089"/>
        <dbReference type="ChEBI" id="CHEBI:30616"/>
        <dbReference type="ChEBI" id="CHEBI:456216"/>
        <dbReference type="EC" id="2.7.2.1"/>
    </reaction>
</comment>
<dbReference type="GO" id="GO:0005737">
    <property type="term" value="C:cytoplasm"/>
    <property type="evidence" value="ECO:0007669"/>
    <property type="project" value="UniProtKB-SubCell"/>
</dbReference>
<accession>A0A2T0X4H0</accession>
<dbReference type="EC" id="2.7.2.1" evidence="6"/>
<feature type="binding site" evidence="6">
    <location>
        <position position="93"/>
    </location>
    <ligand>
        <name>substrate</name>
    </ligand>
</feature>
<dbReference type="InterPro" id="IPR043129">
    <property type="entry name" value="ATPase_NBD"/>
</dbReference>
<evidence type="ECO:0000256" key="4">
    <source>
        <dbReference type="ARBA" id="ARBA00022777"/>
    </source>
</evidence>
<keyword evidence="6" id="KW-0963">Cytoplasm</keyword>
<dbReference type="InterPro" id="IPR004372">
    <property type="entry name" value="Ac/propionate_kinase"/>
</dbReference>
<evidence type="ECO:0000313" key="8">
    <source>
        <dbReference type="EMBL" id="RCW30212.1"/>
    </source>
</evidence>
<evidence type="ECO:0000256" key="5">
    <source>
        <dbReference type="ARBA" id="ARBA00022840"/>
    </source>
</evidence>
<dbReference type="GO" id="GO:0006085">
    <property type="term" value="P:acetyl-CoA biosynthetic process"/>
    <property type="evidence" value="ECO:0007669"/>
    <property type="project" value="UniProtKB-UniRule"/>
</dbReference>
<evidence type="ECO:0000313" key="9">
    <source>
        <dbReference type="Proteomes" id="UP000252733"/>
    </source>
</evidence>
<feature type="binding site" evidence="6">
    <location>
        <begin position="333"/>
        <end position="337"/>
    </location>
    <ligand>
        <name>ATP</name>
        <dbReference type="ChEBI" id="CHEBI:30616"/>
    </ligand>
</feature>
<dbReference type="GO" id="GO:0000287">
    <property type="term" value="F:magnesium ion binding"/>
    <property type="evidence" value="ECO:0007669"/>
    <property type="project" value="UniProtKB-UniRule"/>
</dbReference>
<evidence type="ECO:0000256" key="2">
    <source>
        <dbReference type="ARBA" id="ARBA00022679"/>
    </source>
</evidence>
<evidence type="ECO:0000256" key="3">
    <source>
        <dbReference type="ARBA" id="ARBA00022741"/>
    </source>
</evidence>
<feature type="binding site" evidence="6">
    <location>
        <begin position="210"/>
        <end position="214"/>
    </location>
    <ligand>
        <name>ATP</name>
        <dbReference type="ChEBI" id="CHEBI:30616"/>
    </ligand>
</feature>
<dbReference type="GO" id="GO:0008776">
    <property type="term" value="F:acetate kinase activity"/>
    <property type="evidence" value="ECO:0007669"/>
    <property type="project" value="UniProtKB-UniRule"/>
</dbReference>
<evidence type="ECO:0000256" key="6">
    <source>
        <dbReference type="HAMAP-Rule" id="MF_00020"/>
    </source>
</evidence>
<proteinExistence type="inferred from homology"/>
<dbReference type="PANTHER" id="PTHR21060">
    <property type="entry name" value="ACETATE KINASE"/>
    <property type="match status" value="1"/>
</dbReference>
<keyword evidence="6" id="KW-0460">Magnesium</keyword>
<comment type="subcellular location">
    <subcellularLocation>
        <location evidence="6">Cytoplasm</location>
    </subcellularLocation>
</comment>
<dbReference type="RefSeq" id="WP_106154484.1">
    <property type="nucleotide sequence ID" value="NZ_PVTS01000021.1"/>
</dbReference>
<comment type="cofactor">
    <cofactor evidence="6">
        <name>Mg(2+)</name>
        <dbReference type="ChEBI" id="CHEBI:18420"/>
    </cofactor>
    <cofactor evidence="6">
        <name>Mn(2+)</name>
        <dbReference type="ChEBI" id="CHEBI:29035"/>
    </cofactor>
    <text evidence="6">Mg(2+). Can also accept Mn(2+).</text>
</comment>
<dbReference type="PANTHER" id="PTHR21060:SF15">
    <property type="entry name" value="ACETATE KINASE-RELATED"/>
    <property type="match status" value="1"/>
</dbReference>
<gene>
    <name evidence="6" type="primary">ackA</name>
    <name evidence="8" type="ORF">DFO77_12337</name>
</gene>
<comment type="function">
    <text evidence="6">Catalyzes the formation of acetyl phosphate from acetate and ATP. Can also catalyze the reverse reaction.</text>
</comment>
<comment type="pathway">
    <text evidence="6">Metabolic intermediate biosynthesis; acetyl-CoA biosynthesis; acetyl-CoA from acetate: step 1/2.</text>
</comment>
<name>A0A2T0X4H0_9BACT</name>
<dbReference type="PRINTS" id="PR00471">
    <property type="entry name" value="ACETATEKNASE"/>
</dbReference>
<dbReference type="PROSITE" id="PS01075">
    <property type="entry name" value="ACETATE_KINASE_1"/>
    <property type="match status" value="1"/>
</dbReference>
<dbReference type="GO" id="GO:0005524">
    <property type="term" value="F:ATP binding"/>
    <property type="evidence" value="ECO:0007669"/>
    <property type="project" value="UniProtKB-KW"/>
</dbReference>
<dbReference type="Gene3D" id="3.30.420.40">
    <property type="match status" value="2"/>
</dbReference>
<keyword evidence="3 6" id="KW-0547">Nucleotide-binding</keyword>
<feature type="binding site" evidence="6">
    <location>
        <begin position="285"/>
        <end position="287"/>
    </location>
    <ligand>
        <name>ATP</name>
        <dbReference type="ChEBI" id="CHEBI:30616"/>
    </ligand>
</feature>
<dbReference type="InterPro" id="IPR000890">
    <property type="entry name" value="Aliphatic_acid_kin_short-chain"/>
</dbReference>
<feature type="site" description="Transition state stabilizer" evidence="6">
    <location>
        <position position="182"/>
    </location>
</feature>
<dbReference type="NCBIfam" id="TIGR00016">
    <property type="entry name" value="ackA"/>
    <property type="match status" value="1"/>
</dbReference>
<dbReference type="STRING" id="1168289.GCA_000259075_01901"/>
<comment type="caution">
    <text evidence="8">The sequence shown here is derived from an EMBL/GenBank/DDBJ whole genome shotgun (WGS) entry which is preliminary data.</text>
</comment>
<dbReference type="Proteomes" id="UP000252733">
    <property type="component" value="Unassembled WGS sequence"/>
</dbReference>
<feature type="binding site" evidence="6">
    <location>
        <position position="14"/>
    </location>
    <ligand>
        <name>ATP</name>
        <dbReference type="ChEBI" id="CHEBI:30616"/>
    </ligand>
</feature>
<feature type="binding site" evidence="6">
    <location>
        <position position="387"/>
    </location>
    <ligand>
        <name>Mg(2+)</name>
        <dbReference type="ChEBI" id="CHEBI:18420"/>
    </ligand>
</feature>
<comment type="similarity">
    <text evidence="1 6 7">Belongs to the acetokinase family.</text>
</comment>
<dbReference type="UniPathway" id="UPA00340">
    <property type="reaction ID" value="UER00458"/>
</dbReference>
<reference evidence="8 9" key="1">
    <citation type="submission" date="2018-07" db="EMBL/GenBank/DDBJ databases">
        <title>Freshwater and sediment microbial communities from various areas in North America, analyzing microbe dynamics in response to fracking.</title>
        <authorList>
            <person name="Lamendella R."/>
        </authorList>
    </citation>
    <scope>NUCLEOTIDE SEQUENCE [LARGE SCALE GENOMIC DNA]</scope>
    <source>
        <strain evidence="8 9">160A</strain>
    </source>
</reference>
<dbReference type="Pfam" id="PF00871">
    <property type="entry name" value="Acetate_kinase"/>
    <property type="match status" value="1"/>
</dbReference>
<dbReference type="AlphaFoldDB" id="A0A2T0X4H0"/>
<keyword evidence="2 6" id="KW-0808">Transferase</keyword>
<dbReference type="PROSITE" id="PS01076">
    <property type="entry name" value="ACETATE_KINASE_2"/>
    <property type="match status" value="1"/>
</dbReference>
<feature type="active site" description="Proton donor/acceptor" evidence="6">
    <location>
        <position position="150"/>
    </location>
</feature>
<dbReference type="OrthoDB" id="9802453at2"/>
<dbReference type="PIRSF" id="PIRSF000722">
    <property type="entry name" value="Acetate_prop_kin"/>
    <property type="match status" value="1"/>
</dbReference>
<keyword evidence="9" id="KW-1185">Reference proteome</keyword>
<keyword evidence="4 6" id="KW-0418">Kinase</keyword>
<dbReference type="SUPFAM" id="SSF53067">
    <property type="entry name" value="Actin-like ATPase domain"/>
    <property type="match status" value="2"/>
</dbReference>
<sequence length="405" mass="44251">MKILVLNCGSSSIKYQLFNMNDSSWEVMAKGGVEKVGLKGSFLKHEKDTGEKVLLEGEILDHQTGIDYILGVLNSERHGCISDLNEIDAVGHRVVHGGEMFNSSVFITDEVIHKMEDCIELAPLHNPPNLKGIGAISSLLPDVPQVGVFDTAFHQTMPKHAYMYALPQALYKKYGIRRYGFHGTSHRYVSARACEILGVDYNTQRIISCHLGNGASIAAIQNGKSVDTSMGFTPIEGLMMGTRCGDLDVGAVTYIMDKETIGTRSASTLFNKHSGMLGITGISSDMREVEEASEKGDENARLAMEMYDYRIKKYIGSYVAAMGGVDILIFTGGIGENGDITRSGVCKGLEFMGVEINESKNKGLRGKEQDISTSESKVRVMVVPTNEELVIAQDTKTIVEELSNK</sequence>
<feature type="site" description="Transition state stabilizer" evidence="6">
    <location>
        <position position="243"/>
    </location>
</feature>
<protein>
    <recommendedName>
        <fullName evidence="6">Acetate kinase</fullName>
        <ecNumber evidence="6">2.7.2.1</ecNumber>
    </recommendedName>
    <alternativeName>
        <fullName evidence="6">Acetokinase</fullName>
    </alternativeName>
</protein>